<reference evidence="2 3" key="1">
    <citation type="submission" date="2024-01" db="EMBL/GenBank/DDBJ databases">
        <title>The genomes of 5 underutilized Papilionoideae crops provide insights into root nodulation and disease resistanc.</title>
        <authorList>
            <person name="Yuan L."/>
        </authorList>
    </citation>
    <scope>NUCLEOTIDE SEQUENCE [LARGE SCALE GENOMIC DNA]</scope>
    <source>
        <strain evidence="2">ZHUSHIDOU_FW_LH</strain>
        <tissue evidence="2">Leaf</tissue>
    </source>
</reference>
<dbReference type="Pfam" id="PF00686">
    <property type="entry name" value="CBM_20"/>
    <property type="match status" value="1"/>
</dbReference>
<dbReference type="PANTHER" id="PTHR15048">
    <property type="entry name" value="STARCH-BINDING DOMAIN-CONTAINING PROTEIN 1"/>
    <property type="match status" value="1"/>
</dbReference>
<dbReference type="EMBL" id="JAYWIO010000006">
    <property type="protein sequence ID" value="KAK7256891.1"/>
    <property type="molecule type" value="Genomic_DNA"/>
</dbReference>
<name>A0AAN9EIJ0_CROPI</name>
<dbReference type="Gene3D" id="2.60.40.10">
    <property type="entry name" value="Immunoglobulins"/>
    <property type="match status" value="1"/>
</dbReference>
<dbReference type="GO" id="GO:0016020">
    <property type="term" value="C:membrane"/>
    <property type="evidence" value="ECO:0007669"/>
    <property type="project" value="TreeGrafter"/>
</dbReference>
<feature type="domain" description="CBM20" evidence="1">
    <location>
        <begin position="89"/>
        <end position="191"/>
    </location>
</feature>
<organism evidence="2 3">
    <name type="scientific">Crotalaria pallida</name>
    <name type="common">Smooth rattlebox</name>
    <name type="synonym">Crotalaria striata</name>
    <dbReference type="NCBI Taxonomy" id="3830"/>
    <lineage>
        <taxon>Eukaryota</taxon>
        <taxon>Viridiplantae</taxon>
        <taxon>Streptophyta</taxon>
        <taxon>Embryophyta</taxon>
        <taxon>Tracheophyta</taxon>
        <taxon>Spermatophyta</taxon>
        <taxon>Magnoliopsida</taxon>
        <taxon>eudicotyledons</taxon>
        <taxon>Gunneridae</taxon>
        <taxon>Pentapetalae</taxon>
        <taxon>rosids</taxon>
        <taxon>fabids</taxon>
        <taxon>Fabales</taxon>
        <taxon>Fabaceae</taxon>
        <taxon>Papilionoideae</taxon>
        <taxon>50 kb inversion clade</taxon>
        <taxon>genistoids sensu lato</taxon>
        <taxon>core genistoids</taxon>
        <taxon>Crotalarieae</taxon>
        <taxon>Crotalaria</taxon>
    </lineage>
</organism>
<proteinExistence type="predicted"/>
<dbReference type="SUPFAM" id="SSF49452">
    <property type="entry name" value="Starch-binding domain-like"/>
    <property type="match status" value="1"/>
</dbReference>
<dbReference type="FunFam" id="2.60.40.10:FF:000552">
    <property type="entry name" value="Related to glucoamylase"/>
    <property type="match status" value="1"/>
</dbReference>
<evidence type="ECO:0000259" key="1">
    <source>
        <dbReference type="PROSITE" id="PS51166"/>
    </source>
</evidence>
<evidence type="ECO:0000313" key="2">
    <source>
        <dbReference type="EMBL" id="KAK7256891.1"/>
    </source>
</evidence>
<dbReference type="SMART" id="SM01065">
    <property type="entry name" value="CBM_2"/>
    <property type="match status" value="1"/>
</dbReference>
<dbReference type="GO" id="GO:2001070">
    <property type="term" value="F:starch binding"/>
    <property type="evidence" value="ECO:0007669"/>
    <property type="project" value="InterPro"/>
</dbReference>
<dbReference type="PROSITE" id="PS51166">
    <property type="entry name" value="CBM20"/>
    <property type="match status" value="1"/>
</dbReference>
<dbReference type="InterPro" id="IPR002044">
    <property type="entry name" value="CBM20"/>
</dbReference>
<protein>
    <recommendedName>
        <fullName evidence="1">CBM20 domain-containing protein</fullName>
    </recommendedName>
</protein>
<dbReference type="CDD" id="cd05467">
    <property type="entry name" value="CBM20"/>
    <property type="match status" value="1"/>
</dbReference>
<dbReference type="InterPro" id="IPR013784">
    <property type="entry name" value="Carb-bd-like_fold"/>
</dbReference>
<gene>
    <name evidence="2" type="ORF">RIF29_30448</name>
</gene>
<keyword evidence="3" id="KW-1185">Reference proteome</keyword>
<dbReference type="PANTHER" id="PTHR15048:SF0">
    <property type="entry name" value="STARCH-BINDING DOMAIN-CONTAINING PROTEIN 1"/>
    <property type="match status" value="1"/>
</dbReference>
<sequence>MAALTSSCPKATVARLGSYYPRGAAFVSDRPQICFSSNEKKGCNIQFLKLVSNKGIYPIHAVSSEPQSMLERDLDMDMDMDTVEFISEKTNEKSIHVKFQLQKNCDFGEQFFIVGDDPMFGSWNPSNALPMTWSDGHVWTYQLNIPAGKSIQFKFILKGKTGELIWQPGPDRILHTWEAMDRVTVCEDWENAGSQKIIQEYQLALSNEEPKINSNMPTFGDEMVPNATKLSGLEVSQTHAKEKPLLTAGKIGSPDEIIKNANHRMTTRKLIHKNEKSAKSLGNDVEMHHLSHNGKAAPINNQERI</sequence>
<dbReference type="InterPro" id="IPR013783">
    <property type="entry name" value="Ig-like_fold"/>
</dbReference>
<comment type="caution">
    <text evidence="2">The sequence shown here is derived from an EMBL/GenBank/DDBJ whole genome shotgun (WGS) entry which is preliminary data.</text>
</comment>
<accession>A0AAN9EIJ0</accession>
<dbReference type="Proteomes" id="UP001372338">
    <property type="component" value="Unassembled WGS sequence"/>
</dbReference>
<dbReference type="AlphaFoldDB" id="A0AAN9EIJ0"/>
<evidence type="ECO:0000313" key="3">
    <source>
        <dbReference type="Proteomes" id="UP001372338"/>
    </source>
</evidence>